<evidence type="ECO:0000256" key="2">
    <source>
        <dbReference type="SAM" id="MobiDB-lite"/>
    </source>
</evidence>
<keyword evidence="3" id="KW-0732">Signal</keyword>
<keyword evidence="7" id="KW-1185">Reference proteome</keyword>
<feature type="compositionally biased region" description="Gly residues" evidence="2">
    <location>
        <begin position="582"/>
        <end position="593"/>
    </location>
</feature>
<feature type="region of interest" description="Disordered" evidence="2">
    <location>
        <begin position="271"/>
        <end position="317"/>
    </location>
</feature>
<feature type="domain" description="Peptidoglycan recognition protein family" evidence="5">
    <location>
        <begin position="357"/>
        <end position="515"/>
    </location>
</feature>
<dbReference type="PANTHER" id="PTHR11022:SF41">
    <property type="entry name" value="PEPTIDOGLYCAN-RECOGNITION PROTEIN LC-RELATED"/>
    <property type="match status" value="1"/>
</dbReference>
<organism evidence="6 7">
    <name type="scientific">Brevibacterium salitolerans</name>
    <dbReference type="NCBI Taxonomy" id="1403566"/>
    <lineage>
        <taxon>Bacteria</taxon>
        <taxon>Bacillati</taxon>
        <taxon>Actinomycetota</taxon>
        <taxon>Actinomycetes</taxon>
        <taxon>Micrococcales</taxon>
        <taxon>Brevibacteriaceae</taxon>
        <taxon>Brevibacterium</taxon>
    </lineage>
</organism>
<name>A0ABN2X5N4_9MICO</name>
<sequence length="599" mass="61063">MHHRLTAVTACGTAAAIVTSLGLFSGTSALAAENAPDITESALTEVDPEGLELAGARAGSQATSAVTRADTTNLPPLLRAPAAYGEVSRGFTASVATHVASSSAASGQGAAEAGTAAEAAVASGGAGTGDAGTGSAGTSDIRTADETVPLPDASGSVTETTEDGIAIAALSQEMEVPEGNPAVVGLTYDEYADVEFEVRAKTDGQWSEWSHIHVENSGEGEPGTDPYYVAGASSLQIRVLGDAGVPEGTSIMLVDPKKLDSDAEAVRDNQPLVPADDAGEESGQSGDSGSAGDSGEAGAAAPGIVGTSARGEHGRECTATGGCTCPECAGAGAAQTVYQPGSASAAVPTSKKEVKKPTIRSRKDWGADESLRAGSPEYTSAPTAAVIHHTDGKNDYDAEDVPSILRGIYTFHVKGRGWADVGYNVLADKYGRLWEGRAGGVAKPVLGAHAQGYNSGTFGISVLGDYSKKAPPRETRDAVAQVIAWKLAKSDTPADGKTTIEGERMNTIVGHRDVGDTDCPGEAFYDTFGEIRKTAVAFQEGKDPVKEAEEKKAAEKAEKEQAEKDKTDEEEKEKDSEKDGSGLEGGVVDGISGGAADLS</sequence>
<evidence type="ECO:0008006" key="8">
    <source>
        <dbReference type="Google" id="ProtNLM"/>
    </source>
</evidence>
<dbReference type="Pfam" id="PF01510">
    <property type="entry name" value="Amidase_2"/>
    <property type="match status" value="1"/>
</dbReference>
<dbReference type="PANTHER" id="PTHR11022">
    <property type="entry name" value="PEPTIDOGLYCAN RECOGNITION PROTEIN"/>
    <property type="match status" value="1"/>
</dbReference>
<comment type="caution">
    <text evidence="6">The sequence shown here is derived from an EMBL/GenBank/DDBJ whole genome shotgun (WGS) entry which is preliminary data.</text>
</comment>
<feature type="signal peptide" evidence="3">
    <location>
        <begin position="1"/>
        <end position="31"/>
    </location>
</feature>
<dbReference type="InterPro" id="IPR036505">
    <property type="entry name" value="Amidase/PGRP_sf"/>
</dbReference>
<evidence type="ECO:0000256" key="1">
    <source>
        <dbReference type="ARBA" id="ARBA00007553"/>
    </source>
</evidence>
<feature type="chain" id="PRO_5046411815" description="N-acetylmuramoyl-L-alanine amidase" evidence="3">
    <location>
        <begin position="32"/>
        <end position="599"/>
    </location>
</feature>
<dbReference type="CDD" id="cd06583">
    <property type="entry name" value="PGRP"/>
    <property type="match status" value="1"/>
</dbReference>
<dbReference type="InterPro" id="IPR002502">
    <property type="entry name" value="Amidase_domain"/>
</dbReference>
<feature type="region of interest" description="Disordered" evidence="2">
    <location>
        <begin position="123"/>
        <end position="158"/>
    </location>
</feature>
<evidence type="ECO:0000313" key="7">
    <source>
        <dbReference type="Proteomes" id="UP001500984"/>
    </source>
</evidence>
<feature type="region of interest" description="Disordered" evidence="2">
    <location>
        <begin position="540"/>
        <end position="599"/>
    </location>
</feature>
<dbReference type="SMART" id="SM00644">
    <property type="entry name" value="Ami_2"/>
    <property type="match status" value="1"/>
</dbReference>
<evidence type="ECO:0000313" key="6">
    <source>
        <dbReference type="EMBL" id="GAA2105143.1"/>
    </source>
</evidence>
<feature type="domain" description="N-acetylmuramoyl-L-alanine amidase" evidence="4">
    <location>
        <begin position="371"/>
        <end position="521"/>
    </location>
</feature>
<feature type="compositionally biased region" description="Low complexity" evidence="2">
    <location>
        <begin position="281"/>
        <end position="301"/>
    </location>
</feature>
<dbReference type="SUPFAM" id="SSF55846">
    <property type="entry name" value="N-acetylmuramoyl-L-alanine amidase-like"/>
    <property type="match status" value="1"/>
</dbReference>
<dbReference type="InterPro" id="IPR006619">
    <property type="entry name" value="PGRP_domain_met/bac"/>
</dbReference>
<evidence type="ECO:0000259" key="5">
    <source>
        <dbReference type="SMART" id="SM00701"/>
    </source>
</evidence>
<dbReference type="RefSeq" id="WP_344338221.1">
    <property type="nucleotide sequence ID" value="NZ_BAAAPZ010000018.1"/>
</dbReference>
<feature type="compositionally biased region" description="Basic and acidic residues" evidence="2">
    <location>
        <begin position="350"/>
        <end position="371"/>
    </location>
</feature>
<feature type="compositionally biased region" description="Gly residues" evidence="2">
    <location>
        <begin position="124"/>
        <end position="135"/>
    </location>
</feature>
<comment type="similarity">
    <text evidence="1">Belongs to the N-acetylmuramoyl-L-alanine amidase 2 family.</text>
</comment>
<dbReference type="SMART" id="SM00701">
    <property type="entry name" value="PGRP"/>
    <property type="match status" value="1"/>
</dbReference>
<evidence type="ECO:0000256" key="3">
    <source>
        <dbReference type="SAM" id="SignalP"/>
    </source>
</evidence>
<proteinExistence type="inferred from homology"/>
<feature type="compositionally biased region" description="Basic and acidic residues" evidence="2">
    <location>
        <begin position="540"/>
        <end position="581"/>
    </location>
</feature>
<accession>A0ABN2X5N4</accession>
<dbReference type="Proteomes" id="UP001500984">
    <property type="component" value="Unassembled WGS sequence"/>
</dbReference>
<evidence type="ECO:0000259" key="4">
    <source>
        <dbReference type="SMART" id="SM00644"/>
    </source>
</evidence>
<protein>
    <recommendedName>
        <fullName evidence="8">N-acetylmuramoyl-L-alanine amidase</fullName>
    </recommendedName>
</protein>
<dbReference type="Gene3D" id="3.40.80.10">
    <property type="entry name" value="Peptidoglycan recognition protein-like"/>
    <property type="match status" value="1"/>
</dbReference>
<feature type="region of interest" description="Disordered" evidence="2">
    <location>
        <begin position="341"/>
        <end position="377"/>
    </location>
</feature>
<gene>
    <name evidence="6" type="ORF">GCM10009823_30310</name>
</gene>
<reference evidence="6 7" key="1">
    <citation type="journal article" date="2019" name="Int. J. Syst. Evol. Microbiol.">
        <title>The Global Catalogue of Microorganisms (GCM) 10K type strain sequencing project: providing services to taxonomists for standard genome sequencing and annotation.</title>
        <authorList>
            <consortium name="The Broad Institute Genomics Platform"/>
            <consortium name="The Broad Institute Genome Sequencing Center for Infectious Disease"/>
            <person name="Wu L."/>
            <person name="Ma J."/>
        </authorList>
    </citation>
    <scope>NUCLEOTIDE SEQUENCE [LARGE SCALE GENOMIC DNA]</scope>
    <source>
        <strain evidence="6 7">JCM 15900</strain>
    </source>
</reference>
<dbReference type="InterPro" id="IPR015510">
    <property type="entry name" value="PGRP"/>
</dbReference>
<dbReference type="EMBL" id="BAAAPZ010000018">
    <property type="protein sequence ID" value="GAA2105143.1"/>
    <property type="molecule type" value="Genomic_DNA"/>
</dbReference>